<dbReference type="SUPFAM" id="SSF54001">
    <property type="entry name" value="Cysteine proteinases"/>
    <property type="match status" value="1"/>
</dbReference>
<reference evidence="3" key="1">
    <citation type="submission" date="2020-09" db="EMBL/GenBank/DDBJ databases">
        <title>Whole genome shotgun sequence of Streptomyces cinnamonensis NBRC 15873.</title>
        <authorList>
            <person name="Komaki H."/>
            <person name="Tamura T."/>
        </authorList>
    </citation>
    <scope>NUCLEOTIDE SEQUENCE [LARGE SCALE GENOMIC DNA]</scope>
    <source>
        <strain evidence="3">NBRC 15873</strain>
    </source>
</reference>
<evidence type="ECO:0008006" key="4">
    <source>
        <dbReference type="Google" id="ProtNLM"/>
    </source>
</evidence>
<comment type="caution">
    <text evidence="2">The sequence shown here is derived from an EMBL/GenBank/DDBJ whole genome shotgun (WGS) entry which is preliminary data.</text>
</comment>
<name>A0ABQ3NPT4_STRVG</name>
<dbReference type="EMBL" id="BNDV01000008">
    <property type="protein sequence ID" value="GHI14799.1"/>
    <property type="molecule type" value="Genomic_DNA"/>
</dbReference>
<proteinExistence type="predicted"/>
<feature type="chain" id="PRO_5046219866" description="NlpC/P60 domain-containing protein" evidence="1">
    <location>
        <begin position="39"/>
        <end position="422"/>
    </location>
</feature>
<feature type="signal peptide" evidence="1">
    <location>
        <begin position="1"/>
        <end position="38"/>
    </location>
</feature>
<dbReference type="InterPro" id="IPR038765">
    <property type="entry name" value="Papain-like_cys_pep_sf"/>
</dbReference>
<evidence type="ECO:0000256" key="1">
    <source>
        <dbReference type="SAM" id="SignalP"/>
    </source>
</evidence>
<dbReference type="GeneID" id="86951825"/>
<gene>
    <name evidence="2" type="ORF">Scinn_42620</name>
</gene>
<evidence type="ECO:0000313" key="3">
    <source>
        <dbReference type="Proteomes" id="UP000660554"/>
    </source>
</evidence>
<dbReference type="Gene3D" id="3.90.1720.10">
    <property type="entry name" value="endopeptidase domain like (from Nostoc punctiforme)"/>
    <property type="match status" value="1"/>
</dbReference>
<keyword evidence="1" id="KW-0732">Signal</keyword>
<organism evidence="2 3">
    <name type="scientific">Streptomyces virginiae</name>
    <name type="common">Streptomyces cinnamonensis</name>
    <dbReference type="NCBI Taxonomy" id="1961"/>
    <lineage>
        <taxon>Bacteria</taxon>
        <taxon>Bacillati</taxon>
        <taxon>Actinomycetota</taxon>
        <taxon>Actinomycetes</taxon>
        <taxon>Kitasatosporales</taxon>
        <taxon>Streptomycetaceae</taxon>
        <taxon>Streptomyces</taxon>
    </lineage>
</organism>
<sequence>MSGKARTRSGKIARLAVVAALTASTVLGSAALTTSAQAVGVSSVGGDITRSEILARAQSWVDARVPYSQSAYRTDDNGTYRQDCSGLISMAWHISVSGTNYGATTWTLPNYAIRLGSLDDLQPGDAIDNISQHVVLFTGWADSAHTKANIIEEPRPGLTARATTYSRSYLVSNGYQPYRYKRTVDSTTPAAPAPKTMSWYLSDSAGSSTATRSSFDYGSTPLVPLAGDFDGNGTDTQAAYDPTTSTFYLANSGSTAQATLVYGNPGFLPVLGRWDGSTDQIGVYQPDNGTFHLRQSDGQTVSFTFGNGGNWKPIAGDWDGNGTETVGLYDPDTSTFYLRNSLTQGGADETVTFGNANSVPISGDWDHTGRTNIGVYMPDNRTFYFRHDDGSVTSTTYGSAGDIPVAGDWNGDGYATQGVVHS</sequence>
<keyword evidence="3" id="KW-1185">Reference proteome</keyword>
<dbReference type="Proteomes" id="UP000660554">
    <property type="component" value="Unassembled WGS sequence"/>
</dbReference>
<dbReference type="InterPro" id="IPR028994">
    <property type="entry name" value="Integrin_alpha_N"/>
</dbReference>
<dbReference type="SUPFAM" id="SSF69318">
    <property type="entry name" value="Integrin alpha N-terminal domain"/>
    <property type="match status" value="1"/>
</dbReference>
<accession>A0ABQ3NPT4</accession>
<dbReference type="RefSeq" id="WP_030652501.1">
    <property type="nucleotide sequence ID" value="NZ_BMRU01000018.1"/>
</dbReference>
<evidence type="ECO:0000313" key="2">
    <source>
        <dbReference type="EMBL" id="GHI14799.1"/>
    </source>
</evidence>
<protein>
    <recommendedName>
        <fullName evidence="4">NlpC/P60 domain-containing protein</fullName>
    </recommendedName>
</protein>